<protein>
    <recommendedName>
        <fullName evidence="3">Cardiolipin synthetase</fullName>
    </recommendedName>
</protein>
<reference evidence="1" key="1">
    <citation type="submission" date="2023-02" db="EMBL/GenBank/DDBJ databases">
        <title>Genome of Flavobacteriaceae gen. nov. sp. strain F89.</title>
        <authorList>
            <person name="Wang Y."/>
        </authorList>
    </citation>
    <scope>NUCLEOTIDE SEQUENCE</scope>
    <source>
        <strain evidence="1">F89</strain>
    </source>
</reference>
<gene>
    <name evidence="1" type="ORF">K8352_16375</name>
</gene>
<sequence length="211" mass="24796">MNKIVLCLALTLMGCSSTRLVESWKNPDIVLFHTYQVLVVGMSQNPDMKYDFETKLQKEFEKRGVEAMKGLDLFDIKFTDAAKSEEQLSDVEQQLIEKGFDAILFTKVVGTENKDTFKKKTSDLNDYFGTFREDYLYHQSIRQGAYYNDRYPVYYTETSLYCICPDKERELIWRASMKIKDPKDITKTVDDYIRLVVKSMEAQDLIFRKKK</sequence>
<dbReference type="RefSeq" id="WP_317903479.1">
    <property type="nucleotide sequence ID" value="NZ_JAIRBC010000029.1"/>
</dbReference>
<comment type="caution">
    <text evidence="1">The sequence shown here is derived from an EMBL/GenBank/DDBJ whole genome shotgun (WGS) entry which is preliminary data.</text>
</comment>
<dbReference type="AlphaFoldDB" id="A0AAE3EY83"/>
<evidence type="ECO:0008006" key="3">
    <source>
        <dbReference type="Google" id="ProtNLM"/>
    </source>
</evidence>
<dbReference type="EMBL" id="JAIRBC010000029">
    <property type="protein sequence ID" value="MCG2462339.1"/>
    <property type="molecule type" value="Genomic_DNA"/>
</dbReference>
<name>A0AAE3EY83_9FLAO</name>
<dbReference type="PROSITE" id="PS51257">
    <property type="entry name" value="PROKAR_LIPOPROTEIN"/>
    <property type="match status" value="1"/>
</dbReference>
<keyword evidence="2" id="KW-1185">Reference proteome</keyword>
<proteinExistence type="predicted"/>
<evidence type="ECO:0000313" key="1">
    <source>
        <dbReference type="EMBL" id="MCG2462339.1"/>
    </source>
</evidence>
<dbReference type="Proteomes" id="UP001200642">
    <property type="component" value="Unassembled WGS sequence"/>
</dbReference>
<accession>A0AAE3EY83</accession>
<evidence type="ECO:0000313" key="2">
    <source>
        <dbReference type="Proteomes" id="UP001200642"/>
    </source>
</evidence>
<organism evidence="1 2">
    <name type="scientific">Cerina litoralis</name>
    <dbReference type="NCBI Taxonomy" id="2874477"/>
    <lineage>
        <taxon>Bacteria</taxon>
        <taxon>Pseudomonadati</taxon>
        <taxon>Bacteroidota</taxon>
        <taxon>Flavobacteriia</taxon>
        <taxon>Flavobacteriales</taxon>
        <taxon>Flavobacteriaceae</taxon>
        <taxon>Cerina</taxon>
    </lineage>
</organism>